<proteinExistence type="predicted"/>
<gene>
    <name evidence="11" type="ORF">MCOR_213</name>
</gene>
<dbReference type="Gene3D" id="3.30.50.10">
    <property type="entry name" value="Erythroid Transcription Factor GATA-1, subunit A"/>
    <property type="match status" value="1"/>
</dbReference>
<feature type="domain" description="Nuclear receptor" evidence="10">
    <location>
        <begin position="256"/>
        <end position="330"/>
    </location>
</feature>
<organism evidence="11 12">
    <name type="scientific">Mytilus coruscus</name>
    <name type="common">Sea mussel</name>
    <dbReference type="NCBI Taxonomy" id="42192"/>
    <lineage>
        <taxon>Eukaryota</taxon>
        <taxon>Metazoa</taxon>
        <taxon>Spiralia</taxon>
        <taxon>Lophotrochozoa</taxon>
        <taxon>Mollusca</taxon>
        <taxon>Bivalvia</taxon>
        <taxon>Autobranchia</taxon>
        <taxon>Pteriomorphia</taxon>
        <taxon>Mytilida</taxon>
        <taxon>Mytiloidea</taxon>
        <taxon>Mytilidae</taxon>
        <taxon>Mytilinae</taxon>
        <taxon>Mytilus</taxon>
    </lineage>
</organism>
<dbReference type="Proteomes" id="UP000507470">
    <property type="component" value="Unassembled WGS sequence"/>
</dbReference>
<evidence type="ECO:0000256" key="6">
    <source>
        <dbReference type="ARBA" id="ARBA00023163"/>
    </source>
</evidence>
<evidence type="ECO:0000313" key="12">
    <source>
        <dbReference type="Proteomes" id="UP000507470"/>
    </source>
</evidence>
<evidence type="ECO:0000259" key="10">
    <source>
        <dbReference type="PROSITE" id="PS51030"/>
    </source>
</evidence>
<evidence type="ECO:0000313" key="11">
    <source>
        <dbReference type="EMBL" id="CAC5355541.1"/>
    </source>
</evidence>
<dbReference type="SMART" id="SM00399">
    <property type="entry name" value="ZnF_C4"/>
    <property type="match status" value="1"/>
</dbReference>
<dbReference type="PROSITE" id="PS51030">
    <property type="entry name" value="NUCLEAR_REC_DBD_2"/>
    <property type="match status" value="1"/>
</dbReference>
<dbReference type="GO" id="GO:0043565">
    <property type="term" value="F:sequence-specific DNA binding"/>
    <property type="evidence" value="ECO:0007669"/>
    <property type="project" value="InterPro"/>
</dbReference>
<keyword evidence="7" id="KW-0675">Receptor</keyword>
<dbReference type="Pfam" id="PF00105">
    <property type="entry name" value="zf-C4"/>
    <property type="match status" value="1"/>
</dbReference>
<evidence type="ECO:0000256" key="3">
    <source>
        <dbReference type="ARBA" id="ARBA00022833"/>
    </source>
</evidence>
<dbReference type="GO" id="GO:0008270">
    <property type="term" value="F:zinc ion binding"/>
    <property type="evidence" value="ECO:0007669"/>
    <property type="project" value="UniProtKB-KW"/>
</dbReference>
<dbReference type="PRINTS" id="PR00047">
    <property type="entry name" value="STROIDFINGER"/>
</dbReference>
<evidence type="ECO:0000256" key="5">
    <source>
        <dbReference type="ARBA" id="ARBA00023125"/>
    </source>
</evidence>
<reference evidence="11 12" key="1">
    <citation type="submission" date="2020-06" db="EMBL/GenBank/DDBJ databases">
        <authorList>
            <person name="Li R."/>
            <person name="Bekaert M."/>
        </authorList>
    </citation>
    <scope>NUCLEOTIDE SEQUENCE [LARGE SCALE GENOMIC DNA]</scope>
    <source>
        <strain evidence="12">wild</strain>
    </source>
</reference>
<dbReference type="InterPro" id="IPR001628">
    <property type="entry name" value="Znf_hrmn_rcpt"/>
</dbReference>
<keyword evidence="1" id="KW-0479">Metal-binding</keyword>
<sequence length="513" mass="58138">MNLGKQDEQKTQKKKLADNMNSEKKMEINKPYQSKLEFIQPCKALNSSVGLKSLLKVNTSIGNRTQSRKTLQSILQANKSTQGPSQNNSNNTNPLNGLQKNRSSQNVQIPLDSRNIQEGIFSVCVESSKGSPNIQIIQPGVEEKLGQNKVNFDLQSHPDELSIRHKLRRNKKHISELNAKVEVKDNYSSEEESNESEDGKKEKSSDDEIFLKDKLSGNEIHEKYLSFVKHYINGEFEYKGTRKLNCKPAKHDHQSVCPCIVCGDQAVGMYFGIMVCYSCRTFIVATVQHRSILKCDAQSNCTIYFRKEICTHCRFKKCLWAGAVVAEVPLRLQKLSQFKQTLTVKRKKQSKRTSKRIKERLCGKPATATRCAPTMYFTSDLDVDTSCDNKNDCGKPAAATKCASTMHFTCDIDVNTDCQNKDECDKLVDSSYPIKSSGGQKNYRKSEELTLCSGFKETCGTEIPLKPLSEKNNMEENFHYFKQNSGPLSTSDILTDWQRLHKSVQEQFQKLKN</sequence>
<dbReference type="AlphaFoldDB" id="A0A6J7ZV23"/>
<evidence type="ECO:0000256" key="2">
    <source>
        <dbReference type="ARBA" id="ARBA00022771"/>
    </source>
</evidence>
<dbReference type="OrthoDB" id="6352325at2759"/>
<dbReference type="SUPFAM" id="SSF57716">
    <property type="entry name" value="Glucocorticoid receptor-like (DNA-binding domain)"/>
    <property type="match status" value="1"/>
</dbReference>
<evidence type="ECO:0000256" key="4">
    <source>
        <dbReference type="ARBA" id="ARBA00023015"/>
    </source>
</evidence>
<evidence type="ECO:0000256" key="8">
    <source>
        <dbReference type="ARBA" id="ARBA00023242"/>
    </source>
</evidence>
<accession>A0A6J7ZV23</accession>
<keyword evidence="2" id="KW-0863">Zinc-finger</keyword>
<dbReference type="EMBL" id="CACVKT020000057">
    <property type="protein sequence ID" value="CAC5355541.1"/>
    <property type="molecule type" value="Genomic_DNA"/>
</dbReference>
<feature type="compositionally biased region" description="Low complexity" evidence="9">
    <location>
        <begin position="81"/>
        <end position="98"/>
    </location>
</feature>
<evidence type="ECO:0000256" key="9">
    <source>
        <dbReference type="SAM" id="MobiDB-lite"/>
    </source>
</evidence>
<keyword evidence="5" id="KW-0238">DNA-binding</keyword>
<keyword evidence="8" id="KW-0539">Nucleus</keyword>
<keyword evidence="3" id="KW-0862">Zinc</keyword>
<dbReference type="InterPro" id="IPR013088">
    <property type="entry name" value="Znf_NHR/GATA"/>
</dbReference>
<feature type="compositionally biased region" description="Basic and acidic residues" evidence="9">
    <location>
        <begin position="174"/>
        <end position="187"/>
    </location>
</feature>
<feature type="region of interest" description="Disordered" evidence="9">
    <location>
        <begin position="1"/>
        <end position="28"/>
    </location>
</feature>
<name>A0A6J7ZV23_MYTCO</name>
<dbReference type="PANTHER" id="PTHR48092">
    <property type="entry name" value="KNIRPS-RELATED PROTEIN-RELATED"/>
    <property type="match status" value="1"/>
</dbReference>
<keyword evidence="4" id="KW-0805">Transcription regulation</keyword>
<keyword evidence="6" id="KW-0804">Transcription</keyword>
<evidence type="ECO:0000256" key="1">
    <source>
        <dbReference type="ARBA" id="ARBA00022723"/>
    </source>
</evidence>
<dbReference type="GO" id="GO:0003700">
    <property type="term" value="F:DNA-binding transcription factor activity"/>
    <property type="evidence" value="ECO:0007669"/>
    <property type="project" value="InterPro"/>
</dbReference>
<dbReference type="InterPro" id="IPR050200">
    <property type="entry name" value="Nuclear_hormone_rcpt_NR3"/>
</dbReference>
<keyword evidence="12" id="KW-1185">Reference proteome</keyword>
<protein>
    <submittedName>
        <fullName evidence="11">NR6AN</fullName>
    </submittedName>
</protein>
<evidence type="ECO:0000256" key="7">
    <source>
        <dbReference type="ARBA" id="ARBA00023170"/>
    </source>
</evidence>
<feature type="region of interest" description="Disordered" evidence="9">
    <location>
        <begin position="79"/>
        <end position="100"/>
    </location>
</feature>
<feature type="region of interest" description="Disordered" evidence="9">
    <location>
        <begin position="174"/>
        <end position="205"/>
    </location>
</feature>